<comment type="caution">
    <text evidence="3">The sequence shown here is derived from an EMBL/GenBank/DDBJ whole genome shotgun (WGS) entry which is preliminary data.</text>
</comment>
<dbReference type="Pfam" id="PF17919">
    <property type="entry name" value="RT_RNaseH_2"/>
    <property type="match status" value="1"/>
</dbReference>
<dbReference type="PANTHER" id="PTHR37984:SF5">
    <property type="entry name" value="PROTEIN NYNRIN-LIKE"/>
    <property type="match status" value="1"/>
</dbReference>
<evidence type="ECO:0000259" key="2">
    <source>
        <dbReference type="Pfam" id="PF17919"/>
    </source>
</evidence>
<protein>
    <submittedName>
        <fullName evidence="3">RNA-directed DNA polymerase</fullName>
    </submittedName>
</protein>
<dbReference type="GO" id="GO:0003964">
    <property type="term" value="F:RNA-directed DNA polymerase activity"/>
    <property type="evidence" value="ECO:0007669"/>
    <property type="project" value="UniProtKB-KW"/>
</dbReference>
<gene>
    <name evidence="3" type="ORF">PHPALM_30985</name>
</gene>
<dbReference type="InterPro" id="IPR041577">
    <property type="entry name" value="RT_RNaseH_2"/>
</dbReference>
<name>A0A2P4X3R7_9STRA</name>
<dbReference type="EMBL" id="NCKW01016921">
    <property type="protein sequence ID" value="POM60190.1"/>
    <property type="molecule type" value="Genomic_DNA"/>
</dbReference>
<keyword evidence="3" id="KW-0548">Nucleotidyltransferase</keyword>
<proteinExistence type="predicted"/>
<dbReference type="InterPro" id="IPR050951">
    <property type="entry name" value="Retrovirus_Pol_polyprotein"/>
</dbReference>
<accession>A0A2P4X3R7</accession>
<sequence>MKNFLVELKAGEIAEMVPLKPETSPEDLNSSSVMDEDVPEGFTKQHATRLGSEILKNPEDPVYPLVKEFSDVVSKHPPFQLPPDRGVRHEIDLVPGTKYSVTRQWPLPREQCEVIDAFFAEKAKSGMVQKSKSPHSTPTFCVRKPNGKWRLVHAYNKLNNATVPAQMPIPRMDVLLNNISSCTLFSGSDLVDGYDQILMRESDIPLTAKDADWVWEQQHQDAFDNTKVSLQHAPILALSDENKSFSVVCGVSDYAILGCALSQKDDEGLERVNSFQSRQLKAAERNYPVHDKELLAMKYALVKFRVHRLGTRSFVIYTDHASLQTSTNSPHLSQ</sequence>
<dbReference type="SUPFAM" id="SSF56672">
    <property type="entry name" value="DNA/RNA polymerases"/>
    <property type="match status" value="1"/>
</dbReference>
<dbReference type="Proteomes" id="UP000237271">
    <property type="component" value="Unassembled WGS sequence"/>
</dbReference>
<reference evidence="3 4" key="1">
    <citation type="journal article" date="2017" name="Genome Biol. Evol.">
        <title>Phytophthora megakarya and P. palmivora, closely related causal agents of cacao black pod rot, underwent increases in genome sizes and gene numbers by different mechanisms.</title>
        <authorList>
            <person name="Ali S.S."/>
            <person name="Shao J."/>
            <person name="Lary D.J."/>
            <person name="Kronmiller B."/>
            <person name="Shen D."/>
            <person name="Strem M.D."/>
            <person name="Amoako-Attah I."/>
            <person name="Akrofi A.Y."/>
            <person name="Begoude B.A."/>
            <person name="Ten Hoopen G.M."/>
            <person name="Coulibaly K."/>
            <person name="Kebe B.I."/>
            <person name="Melnick R.L."/>
            <person name="Guiltinan M.J."/>
            <person name="Tyler B.M."/>
            <person name="Meinhardt L.W."/>
            <person name="Bailey B.A."/>
        </authorList>
    </citation>
    <scope>NUCLEOTIDE SEQUENCE [LARGE SCALE GENOMIC DNA]</scope>
    <source>
        <strain evidence="4">sbr112.9</strain>
    </source>
</reference>
<keyword evidence="3" id="KW-0808">Transferase</keyword>
<dbReference type="PANTHER" id="PTHR37984">
    <property type="entry name" value="PROTEIN CBG26694"/>
    <property type="match status" value="1"/>
</dbReference>
<organism evidence="3 4">
    <name type="scientific">Phytophthora palmivora</name>
    <dbReference type="NCBI Taxonomy" id="4796"/>
    <lineage>
        <taxon>Eukaryota</taxon>
        <taxon>Sar</taxon>
        <taxon>Stramenopiles</taxon>
        <taxon>Oomycota</taxon>
        <taxon>Peronosporomycetes</taxon>
        <taxon>Peronosporales</taxon>
        <taxon>Peronosporaceae</taxon>
        <taxon>Phytophthora</taxon>
    </lineage>
</organism>
<dbReference type="InterPro" id="IPR043502">
    <property type="entry name" value="DNA/RNA_pol_sf"/>
</dbReference>
<dbReference type="OrthoDB" id="415724at2759"/>
<keyword evidence="1" id="KW-0511">Multifunctional enzyme</keyword>
<dbReference type="Gene3D" id="3.30.70.270">
    <property type="match status" value="1"/>
</dbReference>
<feature type="domain" description="Reverse transcriptase/retrotransposon-derived protein RNase H-like" evidence="2">
    <location>
        <begin position="215"/>
        <end position="314"/>
    </location>
</feature>
<dbReference type="AlphaFoldDB" id="A0A2P4X3R7"/>
<evidence type="ECO:0000256" key="1">
    <source>
        <dbReference type="ARBA" id="ARBA00023268"/>
    </source>
</evidence>
<dbReference type="Gene3D" id="3.10.10.10">
    <property type="entry name" value="HIV Type 1 Reverse Transcriptase, subunit A, domain 1"/>
    <property type="match status" value="1"/>
</dbReference>
<dbReference type="CDD" id="cd01647">
    <property type="entry name" value="RT_LTR"/>
    <property type="match status" value="1"/>
</dbReference>
<evidence type="ECO:0000313" key="3">
    <source>
        <dbReference type="EMBL" id="POM60190.1"/>
    </source>
</evidence>
<evidence type="ECO:0000313" key="4">
    <source>
        <dbReference type="Proteomes" id="UP000237271"/>
    </source>
</evidence>
<keyword evidence="4" id="KW-1185">Reference proteome</keyword>
<dbReference type="InterPro" id="IPR043128">
    <property type="entry name" value="Rev_trsase/Diguanyl_cyclase"/>
</dbReference>
<keyword evidence="3" id="KW-0695">RNA-directed DNA polymerase</keyword>